<gene>
    <name evidence="2" type="ORF">BSAL_55250</name>
</gene>
<organism evidence="2 3">
    <name type="scientific">Bodo saltans</name>
    <name type="common">Flagellated protozoan</name>
    <dbReference type="NCBI Taxonomy" id="75058"/>
    <lineage>
        <taxon>Eukaryota</taxon>
        <taxon>Discoba</taxon>
        <taxon>Euglenozoa</taxon>
        <taxon>Kinetoplastea</taxon>
        <taxon>Metakinetoplastina</taxon>
        <taxon>Eubodonida</taxon>
        <taxon>Bodonidae</taxon>
        <taxon>Bodo</taxon>
    </lineage>
</organism>
<reference evidence="3" key="1">
    <citation type="submission" date="2015-09" db="EMBL/GenBank/DDBJ databases">
        <authorList>
            <consortium name="Pathogen Informatics"/>
        </authorList>
    </citation>
    <scope>NUCLEOTIDE SEQUENCE [LARGE SCALE GENOMIC DNA]</scope>
    <source>
        <strain evidence="3">Lake Konstanz</strain>
    </source>
</reference>
<feature type="compositionally biased region" description="Low complexity" evidence="1">
    <location>
        <begin position="57"/>
        <end position="71"/>
    </location>
</feature>
<sequence length="196" mass="20692">MGTCVSSPSCCANSQHDTTMKVCYDRSKVLKLQQQQRQKSRRISSASPTEGAHNPLATTPPSAPSTHGATTGFSLADQSGTVSGSGGLLHSTRLLTSSSTTGGFGSPQHYLHVGPITSDIMTNLSPLDGTLFSSMNASRPIVVGTGQQYVYFETNDEVGEEDCDPLTAASAFVPLSLPSYESRRLTMKDVLESKSA</sequence>
<proteinExistence type="predicted"/>
<accession>A0A0S4IMG3</accession>
<name>A0A0S4IMG3_BODSA</name>
<dbReference type="AlphaFoldDB" id="A0A0S4IMG3"/>
<protein>
    <submittedName>
        <fullName evidence="2">Uncharacterized protein</fullName>
    </submittedName>
</protein>
<feature type="region of interest" description="Disordered" evidence="1">
    <location>
        <begin position="33"/>
        <end position="77"/>
    </location>
</feature>
<dbReference type="VEuPathDB" id="TriTrypDB:BSAL_55250"/>
<dbReference type="EMBL" id="CYKH01000153">
    <property type="protein sequence ID" value="CUE73530.1"/>
    <property type="molecule type" value="Genomic_DNA"/>
</dbReference>
<dbReference type="Proteomes" id="UP000051952">
    <property type="component" value="Unassembled WGS sequence"/>
</dbReference>
<keyword evidence="3" id="KW-1185">Reference proteome</keyword>
<evidence type="ECO:0000256" key="1">
    <source>
        <dbReference type="SAM" id="MobiDB-lite"/>
    </source>
</evidence>
<evidence type="ECO:0000313" key="3">
    <source>
        <dbReference type="Proteomes" id="UP000051952"/>
    </source>
</evidence>
<evidence type="ECO:0000313" key="2">
    <source>
        <dbReference type="EMBL" id="CUE73530.1"/>
    </source>
</evidence>